<dbReference type="Pfam" id="PF04434">
    <property type="entry name" value="SWIM"/>
    <property type="match status" value="1"/>
</dbReference>
<evidence type="ECO:0000313" key="7">
    <source>
        <dbReference type="Proteomes" id="UP000694930"/>
    </source>
</evidence>
<feature type="domain" description="CCHC-type" evidence="5">
    <location>
        <begin position="552"/>
        <end position="565"/>
    </location>
</feature>
<keyword evidence="1" id="KW-0479">Metal-binding</keyword>
<sequence length="572" mass="65502">MNISILLRHSGIWVNDINYEGYKVDGIVVGHSISFVNLKTLILAELEIDNVTKDIEIRYIVEGSSCPLKIKNDMGVKLYFEVKKNATGIGMYPLCIDTTDKIVGDIRNFDCSSGEVVCVEGTERDTEALALVESRICDIDYIPELNATNYITDSNSTEVKTGLLYKDKDTLVAVMAKYKIKNNFNFRVKRSDKKRPVVVVDAAHLGGAYKGTFVSASTLDGAGCILPLAYGVVDTENDCSWTWFFENFKNAFGERENMCIVSDRNESIIKSVSIVYPNVPHCACIWHLWKNVCSSFKRSKKTLSDIFYSMAKAYRKEDFDKLMAKVVKVDHRVKDYLEEAGYEKWSRVHSTINRGRMMTSNIAECINGCLVDARKLTIIDFLEEARLLFGSWNYKNREIASYTKDTLGRRFEEILIVNASKSSKMKVVPSSEYIFTVHEAGKRYIVCLERKTCTCGRFQHDEIPCAHAIAVLKHKNVINLHPYCSDYYKPYALEKTYEVVMVPMPDKEDWNVPEYVLDEIVRPPRYRRLAGRLRKRRKKNADEKITVNNNYCGQCGQEGHNRRTCTFFPKEN</sequence>
<reference evidence="8" key="2">
    <citation type="submission" date="2025-08" db="UniProtKB">
        <authorList>
            <consortium name="RefSeq"/>
        </authorList>
    </citation>
    <scope>IDENTIFICATION</scope>
</reference>
<name>A0ABM1H7H3_SOLPN</name>
<keyword evidence="7" id="KW-1185">Reference proteome</keyword>
<accession>A0ABM1H7H3</accession>
<evidence type="ECO:0000259" key="5">
    <source>
        <dbReference type="PROSITE" id="PS50158"/>
    </source>
</evidence>
<dbReference type="InterPro" id="IPR001878">
    <property type="entry name" value="Znf_CCHC"/>
</dbReference>
<dbReference type="PANTHER" id="PTHR31973:SF113">
    <property type="entry name" value="PROTEIN FAR1-RELATED SEQUENCE 5-LIKE"/>
    <property type="match status" value="1"/>
</dbReference>
<feature type="domain" description="SWIM-type" evidence="6">
    <location>
        <begin position="444"/>
        <end position="476"/>
    </location>
</feature>
<dbReference type="RefSeq" id="XP_015081502.2">
    <property type="nucleotide sequence ID" value="XM_015226016.2"/>
</dbReference>
<dbReference type="SMART" id="SM00575">
    <property type="entry name" value="ZnF_PMZ"/>
    <property type="match status" value="1"/>
</dbReference>
<protein>
    <submittedName>
        <fullName evidence="8">Uncharacterized protein LOC107025207</fullName>
    </submittedName>
</protein>
<keyword evidence="2 4" id="KW-0863">Zinc-finger</keyword>
<evidence type="ECO:0000313" key="8">
    <source>
        <dbReference type="RefSeq" id="XP_015081502.2"/>
    </source>
</evidence>
<evidence type="ECO:0000256" key="2">
    <source>
        <dbReference type="ARBA" id="ARBA00022771"/>
    </source>
</evidence>
<gene>
    <name evidence="8" type="primary">LOC107025207</name>
</gene>
<dbReference type="InterPro" id="IPR006564">
    <property type="entry name" value="Znf_PMZ"/>
</dbReference>
<proteinExistence type="predicted"/>
<keyword evidence="3" id="KW-0862">Zinc</keyword>
<dbReference type="PROSITE" id="PS50158">
    <property type="entry name" value="ZF_CCHC"/>
    <property type="match status" value="1"/>
</dbReference>
<dbReference type="PANTHER" id="PTHR31973">
    <property type="entry name" value="POLYPROTEIN, PUTATIVE-RELATED"/>
    <property type="match status" value="1"/>
</dbReference>
<evidence type="ECO:0000259" key="6">
    <source>
        <dbReference type="PROSITE" id="PS50966"/>
    </source>
</evidence>
<evidence type="ECO:0000256" key="3">
    <source>
        <dbReference type="ARBA" id="ARBA00022833"/>
    </source>
</evidence>
<evidence type="ECO:0000256" key="4">
    <source>
        <dbReference type="PROSITE-ProRule" id="PRU00047"/>
    </source>
</evidence>
<dbReference type="InterPro" id="IPR018289">
    <property type="entry name" value="MULE_transposase_dom"/>
</dbReference>
<dbReference type="GeneID" id="107025207"/>
<dbReference type="Pfam" id="PF10551">
    <property type="entry name" value="MULE"/>
    <property type="match status" value="1"/>
</dbReference>
<reference evidence="7" key="1">
    <citation type="journal article" date="2014" name="Nat. Genet.">
        <title>The genome of the stress-tolerant wild tomato species Solanum pennellii.</title>
        <authorList>
            <person name="Bolger A."/>
            <person name="Scossa F."/>
            <person name="Bolger M.E."/>
            <person name="Lanz C."/>
            <person name="Maumus F."/>
            <person name="Tohge T."/>
            <person name="Quesneville H."/>
            <person name="Alseekh S."/>
            <person name="Sorensen I."/>
            <person name="Lichtenstein G."/>
            <person name="Fich E.A."/>
            <person name="Conte M."/>
            <person name="Keller H."/>
            <person name="Schneeberger K."/>
            <person name="Schwacke R."/>
            <person name="Ofner I."/>
            <person name="Vrebalov J."/>
            <person name="Xu Y."/>
            <person name="Osorio S."/>
            <person name="Aflitos S.A."/>
            <person name="Schijlen E."/>
            <person name="Jimenez-Gomez J.M."/>
            <person name="Ryngajllo M."/>
            <person name="Kimura S."/>
            <person name="Kumar R."/>
            <person name="Koenig D."/>
            <person name="Headland L.R."/>
            <person name="Maloof J.N."/>
            <person name="Sinha N."/>
            <person name="van Ham R.C."/>
            <person name="Lankhorst R.K."/>
            <person name="Mao L."/>
            <person name="Vogel A."/>
            <person name="Arsova B."/>
            <person name="Panstruga R."/>
            <person name="Fei Z."/>
            <person name="Rose J.K."/>
            <person name="Zamir D."/>
            <person name="Carrari F."/>
            <person name="Giovannoni J.J."/>
            <person name="Weigel D."/>
            <person name="Usadel B."/>
            <person name="Fernie A.R."/>
        </authorList>
    </citation>
    <scope>NUCLEOTIDE SEQUENCE [LARGE SCALE GENOMIC DNA]</scope>
    <source>
        <strain evidence="7">cv. LA0716</strain>
    </source>
</reference>
<evidence type="ECO:0000256" key="1">
    <source>
        <dbReference type="ARBA" id="ARBA00022723"/>
    </source>
</evidence>
<dbReference type="PROSITE" id="PS50966">
    <property type="entry name" value="ZF_SWIM"/>
    <property type="match status" value="1"/>
</dbReference>
<organism evidence="7 8">
    <name type="scientific">Solanum pennellii</name>
    <name type="common">Tomato</name>
    <name type="synonym">Lycopersicon pennellii</name>
    <dbReference type="NCBI Taxonomy" id="28526"/>
    <lineage>
        <taxon>Eukaryota</taxon>
        <taxon>Viridiplantae</taxon>
        <taxon>Streptophyta</taxon>
        <taxon>Embryophyta</taxon>
        <taxon>Tracheophyta</taxon>
        <taxon>Spermatophyta</taxon>
        <taxon>Magnoliopsida</taxon>
        <taxon>eudicotyledons</taxon>
        <taxon>Gunneridae</taxon>
        <taxon>Pentapetalae</taxon>
        <taxon>asterids</taxon>
        <taxon>lamiids</taxon>
        <taxon>Solanales</taxon>
        <taxon>Solanaceae</taxon>
        <taxon>Solanoideae</taxon>
        <taxon>Solaneae</taxon>
        <taxon>Solanum</taxon>
        <taxon>Solanum subgen. Lycopersicon</taxon>
    </lineage>
</organism>
<dbReference type="InterPro" id="IPR007527">
    <property type="entry name" value="Znf_SWIM"/>
</dbReference>
<dbReference type="Proteomes" id="UP000694930">
    <property type="component" value="Chromosome 7"/>
</dbReference>